<dbReference type="EMBL" id="WJPP01000004">
    <property type="protein sequence ID" value="MRH78791.1"/>
    <property type="molecule type" value="Genomic_DNA"/>
</dbReference>
<proteinExistence type="predicted"/>
<gene>
    <name evidence="2" type="ORF">GH984_08735</name>
</gene>
<feature type="signal peptide" evidence="1">
    <location>
        <begin position="1"/>
        <end position="23"/>
    </location>
</feature>
<keyword evidence="3" id="KW-1185">Reference proteome</keyword>
<reference evidence="2 3" key="1">
    <citation type="submission" date="2019-11" db="EMBL/GenBank/DDBJ databases">
        <authorList>
            <person name="Zhang X.Y."/>
        </authorList>
    </citation>
    <scope>NUCLEOTIDE SEQUENCE [LARGE SCALE GENOMIC DNA]</scope>
    <source>
        <strain evidence="2 3">C176</strain>
    </source>
</reference>
<sequence>MWLTRLYQAAVIFIMVSILTACAGVSPDDYADQTPEFLLEEYFDGQVKAWGMFQTRNGKVQRRFTVDIDGQVNGDQIILDEHFEYDDGKTERRVWEIERIDEQTYRGTAGDVVGSASGVRSGNALNWSYVLALDVGDQTWNLKFNDWMYLIDDEVLINTADVTKFGFRVGRVTLFFQRNPQANDSP</sequence>
<dbReference type="InterPro" id="IPR024409">
    <property type="entry name" value="DUF3833"/>
</dbReference>
<keyword evidence="1" id="KW-0732">Signal</keyword>
<evidence type="ECO:0000256" key="1">
    <source>
        <dbReference type="SAM" id="SignalP"/>
    </source>
</evidence>
<feature type="chain" id="PRO_5027101361" evidence="1">
    <location>
        <begin position="24"/>
        <end position="186"/>
    </location>
</feature>
<name>A0A6N7QQU6_9GAMM</name>
<dbReference type="Proteomes" id="UP000433788">
    <property type="component" value="Unassembled WGS sequence"/>
</dbReference>
<dbReference type="Pfam" id="PF12915">
    <property type="entry name" value="DUF3833"/>
    <property type="match status" value="1"/>
</dbReference>
<dbReference type="RefSeq" id="WP_153719817.1">
    <property type="nucleotide sequence ID" value="NZ_WJPP01000004.1"/>
</dbReference>
<dbReference type="PROSITE" id="PS51257">
    <property type="entry name" value="PROKAR_LIPOPROTEIN"/>
    <property type="match status" value="1"/>
</dbReference>
<comment type="caution">
    <text evidence="2">The sequence shown here is derived from an EMBL/GenBank/DDBJ whole genome shotgun (WGS) entry which is preliminary data.</text>
</comment>
<organism evidence="2 3">
    <name type="scientific">Spiribacter salilacus</name>
    <dbReference type="NCBI Taxonomy" id="2664894"/>
    <lineage>
        <taxon>Bacteria</taxon>
        <taxon>Pseudomonadati</taxon>
        <taxon>Pseudomonadota</taxon>
        <taxon>Gammaproteobacteria</taxon>
        <taxon>Chromatiales</taxon>
        <taxon>Ectothiorhodospiraceae</taxon>
        <taxon>Spiribacter</taxon>
    </lineage>
</organism>
<evidence type="ECO:0000313" key="2">
    <source>
        <dbReference type="EMBL" id="MRH78791.1"/>
    </source>
</evidence>
<accession>A0A6N7QQU6</accession>
<protein>
    <submittedName>
        <fullName evidence="2">DUF3833 family protein</fullName>
    </submittedName>
</protein>
<dbReference type="AlphaFoldDB" id="A0A6N7QQU6"/>
<evidence type="ECO:0000313" key="3">
    <source>
        <dbReference type="Proteomes" id="UP000433788"/>
    </source>
</evidence>